<dbReference type="AlphaFoldDB" id="A0A0A0EDB8"/>
<evidence type="ECO:0000256" key="1">
    <source>
        <dbReference type="SAM" id="Phobius"/>
    </source>
</evidence>
<dbReference type="RefSeq" id="WP_043749075.1">
    <property type="nucleotide sequence ID" value="NZ_AQQX01000004.1"/>
</dbReference>
<feature type="transmembrane region" description="Helical" evidence="1">
    <location>
        <begin position="78"/>
        <end position="99"/>
    </location>
</feature>
<accession>A0A0A0EDB8</accession>
<feature type="transmembrane region" description="Helical" evidence="1">
    <location>
        <begin position="54"/>
        <end position="72"/>
    </location>
</feature>
<keyword evidence="1" id="KW-0472">Membrane</keyword>
<protein>
    <recommendedName>
        <fullName evidence="4">Copper resistance protein D domain-containing protein</fullName>
    </recommendedName>
</protein>
<keyword evidence="3" id="KW-1185">Reference proteome</keyword>
<feature type="transmembrane region" description="Helical" evidence="1">
    <location>
        <begin position="133"/>
        <end position="154"/>
    </location>
</feature>
<proteinExistence type="predicted"/>
<dbReference type="EMBL" id="AQQX01000004">
    <property type="protein sequence ID" value="KGM48374.1"/>
    <property type="molecule type" value="Genomic_DNA"/>
</dbReference>
<gene>
    <name evidence="2" type="ORF">ATO9_12050</name>
</gene>
<keyword evidence="1" id="KW-1133">Transmembrane helix</keyword>
<comment type="caution">
    <text evidence="2">The sequence shown here is derived from an EMBL/GenBank/DDBJ whole genome shotgun (WGS) entry which is preliminary data.</text>
</comment>
<reference evidence="2 3" key="1">
    <citation type="journal article" date="2015" name="Antonie Van Leeuwenhoek">
        <title>Pseudooceanicola atlanticus gen. nov. sp. nov., isolated from surface seawater of the Atlantic Ocean and reclassification of Oceanicola batsensis, Oceanicola marinus, Oceanicola nitratireducens, Oceanicola nanhaiensis, Oceanicola antarcticus and Oceanicola flagellatus, as Pseudooceanicola batsensis comb. nov., Pseudooceanicola marinus comb. nov., Pseudooceanicola nitratireducens comb. nov., Pseudooceanicola nanhaiensis comb. nov., Pseudooceanicola antarcticus comb. nov., and Pseudooceanicola flagellatus comb. nov.</title>
        <authorList>
            <person name="Lai Q."/>
            <person name="Li G."/>
            <person name="Liu X."/>
            <person name="Du Y."/>
            <person name="Sun F."/>
            <person name="Shao Z."/>
        </authorList>
    </citation>
    <scope>NUCLEOTIDE SEQUENCE [LARGE SCALE GENOMIC DNA]</scope>
    <source>
        <strain evidence="2 3">22II-s11g</strain>
    </source>
</reference>
<evidence type="ECO:0000313" key="3">
    <source>
        <dbReference type="Proteomes" id="UP000030004"/>
    </source>
</evidence>
<evidence type="ECO:0008006" key="4">
    <source>
        <dbReference type="Google" id="ProtNLM"/>
    </source>
</evidence>
<dbReference type="OrthoDB" id="8419862at2"/>
<name>A0A0A0EDB8_9RHOB</name>
<organism evidence="2 3">
    <name type="scientific">Pseudooceanicola atlanticus</name>
    <dbReference type="NCBI Taxonomy" id="1461694"/>
    <lineage>
        <taxon>Bacteria</taxon>
        <taxon>Pseudomonadati</taxon>
        <taxon>Pseudomonadota</taxon>
        <taxon>Alphaproteobacteria</taxon>
        <taxon>Rhodobacterales</taxon>
        <taxon>Paracoccaceae</taxon>
        <taxon>Pseudooceanicola</taxon>
    </lineage>
</organism>
<sequence length="155" mass="16459">MLTTIIHYVHLLTAAIWMGGTLVLAWGFLPALAQLNAPEARAIWASVAMKVAPMMGFNGGMVILAGGARAWMSGNIPSFGALLDAYGLLVIGAFLLTFLSEALGGRLRQQVAIAMQNEVTYHERMGQLVRGNIISQSIICTAIVAIMAVLGLGLY</sequence>
<evidence type="ECO:0000313" key="2">
    <source>
        <dbReference type="EMBL" id="KGM48374.1"/>
    </source>
</evidence>
<feature type="transmembrane region" description="Helical" evidence="1">
    <location>
        <begin position="6"/>
        <end position="33"/>
    </location>
</feature>
<dbReference type="Proteomes" id="UP000030004">
    <property type="component" value="Unassembled WGS sequence"/>
</dbReference>
<keyword evidence="1" id="KW-0812">Transmembrane</keyword>
<dbReference type="eggNOG" id="ENOG502ZTMQ">
    <property type="taxonomic scope" value="Bacteria"/>
</dbReference>